<feature type="chain" id="PRO_5021268560" evidence="1">
    <location>
        <begin position="22"/>
        <end position="598"/>
    </location>
</feature>
<proteinExistence type="predicted"/>
<name>A0A508AME1_9GAMM</name>
<comment type="caution">
    <text evidence="2">The sequence shown here is derived from an EMBL/GenBank/DDBJ whole genome shotgun (WGS) entry which is preliminary data.</text>
</comment>
<reference evidence="2 3" key="1">
    <citation type="submission" date="2019-06" db="EMBL/GenBank/DDBJ databases">
        <title>Lysobacter alkalisoli sp. nov. isolated from saline soil.</title>
        <authorList>
            <person name="Sun J.-Q."/>
            <person name="Xu L."/>
        </authorList>
    </citation>
    <scope>NUCLEOTIDE SEQUENCE [LARGE SCALE GENOMIC DNA]</scope>
    <source>
        <strain evidence="2 3">JCM 31130</strain>
    </source>
</reference>
<dbReference type="PANTHER" id="PTHR33361:SF2">
    <property type="entry name" value="DUF885 DOMAIN-CONTAINING PROTEIN"/>
    <property type="match status" value="1"/>
</dbReference>
<gene>
    <name evidence="2" type="ORF">FKV25_01465</name>
</gene>
<dbReference type="InterPro" id="IPR010281">
    <property type="entry name" value="DUF885"/>
</dbReference>
<dbReference type="RefSeq" id="WP_141517016.1">
    <property type="nucleotide sequence ID" value="NZ_VICE01000012.1"/>
</dbReference>
<dbReference type="OrthoDB" id="9769898at2"/>
<evidence type="ECO:0000256" key="1">
    <source>
        <dbReference type="SAM" id="SignalP"/>
    </source>
</evidence>
<dbReference type="AlphaFoldDB" id="A0A508AME1"/>
<keyword evidence="3" id="KW-1185">Reference proteome</keyword>
<evidence type="ECO:0000313" key="3">
    <source>
        <dbReference type="Proteomes" id="UP000318212"/>
    </source>
</evidence>
<sequence>MTRPLVLAIVLALAAPLPTLAQEAAAGTAQAASPAWVARSNELAGILVEAQAEFSPEGFSFLGIPGYDDKVSDFGPDAGKRGREATARARDALKAKLAVERDPQVRQDLELLIASANDSIESSETYERLTLPWVDAPQLVFSGIQSLLSDQVQPERRARALDRLKAYVGMDGTHAPLTEQAMARYTERAGDAALLRPTRLEVEQALGNVDTYVEGIRKLFAKYQVAGADEALDAMDAQLHAYADWARGSVLPDARTDTVLPPALYALSLKQVGIDIDPKVLVQRAQLEFMETRAAMQALAPRVVAEKGLSVKDPNDYVEVIQALKRDTIPNDALEARYRTVIDRIDPIIREARIVDVPNRPMVMRLGTEAESAAQPAPHFKPAPLVGNTGQQGQFVLPVAVPQADGDALQYDDFNFDAVRWTLSAHEGRPGHELQFTAMVERGVSLARTMFAFNSVNVEGWALYAEAEMVPYEPVDGQLIALQFRLLRAARAILDPMLNLGLTDRESAGRVLREKVGMSEAMTKQELDRYTFNAPGQAGAYFYGYSRILELRMATELALGDRFDRLAFNNFLLDQGLLPPDLLAQAVNEAFIPSQRER</sequence>
<keyword evidence="1" id="KW-0732">Signal</keyword>
<dbReference type="EMBL" id="VICE01000012">
    <property type="protein sequence ID" value="TQD51290.1"/>
    <property type="molecule type" value="Genomic_DNA"/>
</dbReference>
<organism evidence="2 3">
    <name type="scientific">Marilutibacter aestuarii</name>
    <dbReference type="NCBI Taxonomy" id="1706195"/>
    <lineage>
        <taxon>Bacteria</taxon>
        <taxon>Pseudomonadati</taxon>
        <taxon>Pseudomonadota</taxon>
        <taxon>Gammaproteobacteria</taxon>
        <taxon>Lysobacterales</taxon>
        <taxon>Lysobacteraceae</taxon>
        <taxon>Marilutibacter</taxon>
    </lineage>
</organism>
<feature type="signal peptide" evidence="1">
    <location>
        <begin position="1"/>
        <end position="21"/>
    </location>
</feature>
<accession>A0A508AME1</accession>
<dbReference type="Pfam" id="PF05960">
    <property type="entry name" value="DUF885"/>
    <property type="match status" value="1"/>
</dbReference>
<dbReference type="PANTHER" id="PTHR33361">
    <property type="entry name" value="GLR0591 PROTEIN"/>
    <property type="match status" value="1"/>
</dbReference>
<protein>
    <submittedName>
        <fullName evidence="2">DUF885 domain-containing protein</fullName>
    </submittedName>
</protein>
<dbReference type="Proteomes" id="UP000318212">
    <property type="component" value="Unassembled WGS sequence"/>
</dbReference>
<evidence type="ECO:0000313" key="2">
    <source>
        <dbReference type="EMBL" id="TQD51290.1"/>
    </source>
</evidence>